<feature type="transmembrane region" description="Helical" evidence="10">
    <location>
        <begin position="49"/>
        <end position="71"/>
    </location>
</feature>
<evidence type="ECO:0000256" key="5">
    <source>
        <dbReference type="ARBA" id="ARBA00022692"/>
    </source>
</evidence>
<name>A0A4Z0C5L5_9BURK</name>
<sequence>MTSTTISSIRVKPACSVRRKAKRKGVITNVGANPFNDNRRMVSDRAGNWTVRGVTFVVWAAAAASAAYWVMKFAGADPSVPRVAAATRQPAPADPMVVARMLGHTAGQTAPVQTAAQPPVSSRLSLLGVVANRSQRGTALIAVEGKPPRPYRVGSMVDEGLVLQSVQPRKAVLGPSIDGPPSVTLELPTPPMAGR</sequence>
<dbReference type="EMBL" id="SMLM01000001">
    <property type="protein sequence ID" value="TFZ06571.1"/>
    <property type="molecule type" value="Genomic_DNA"/>
</dbReference>
<keyword evidence="4" id="KW-0997">Cell inner membrane</keyword>
<dbReference type="Proteomes" id="UP000298180">
    <property type="component" value="Unassembled WGS sequence"/>
</dbReference>
<dbReference type="OrthoDB" id="9154044at2"/>
<evidence type="ECO:0000256" key="3">
    <source>
        <dbReference type="ARBA" id="ARBA00022475"/>
    </source>
</evidence>
<keyword evidence="5 10" id="KW-0812">Transmembrane</keyword>
<gene>
    <name evidence="12" type="ORF">EZ313_08045</name>
</gene>
<protein>
    <submittedName>
        <fullName evidence="12">General secretion pathway protein C</fullName>
    </submittedName>
</protein>
<keyword evidence="13" id="KW-1185">Reference proteome</keyword>
<evidence type="ECO:0000313" key="13">
    <source>
        <dbReference type="Proteomes" id="UP000298180"/>
    </source>
</evidence>
<evidence type="ECO:0000313" key="12">
    <source>
        <dbReference type="EMBL" id="TFZ06571.1"/>
    </source>
</evidence>
<keyword evidence="2" id="KW-0813">Transport</keyword>
<evidence type="ECO:0000256" key="10">
    <source>
        <dbReference type="SAM" id="Phobius"/>
    </source>
</evidence>
<dbReference type="GO" id="GO:0005886">
    <property type="term" value="C:plasma membrane"/>
    <property type="evidence" value="ECO:0007669"/>
    <property type="project" value="UniProtKB-SubCell"/>
</dbReference>
<comment type="caution">
    <text evidence="12">The sequence shown here is derived from an EMBL/GenBank/DDBJ whole genome shotgun (WGS) entry which is preliminary data.</text>
</comment>
<keyword evidence="8 10" id="KW-0472">Membrane</keyword>
<reference evidence="12 13" key="1">
    <citation type="submission" date="2019-03" db="EMBL/GenBank/DDBJ databases">
        <title>Ramlibacter henchirensis DSM 14656, whole genome shotgun sequence.</title>
        <authorList>
            <person name="Zhang X."/>
            <person name="Feng G."/>
            <person name="Zhu H."/>
        </authorList>
    </citation>
    <scope>NUCLEOTIDE SEQUENCE [LARGE SCALE GENOMIC DNA]</scope>
    <source>
        <strain evidence="12 13">DSM 14656</strain>
    </source>
</reference>
<comment type="subcellular location">
    <subcellularLocation>
        <location evidence="1">Cell inner membrane</location>
    </subcellularLocation>
</comment>
<keyword evidence="7 10" id="KW-1133">Transmembrane helix</keyword>
<evidence type="ECO:0000256" key="2">
    <source>
        <dbReference type="ARBA" id="ARBA00022448"/>
    </source>
</evidence>
<evidence type="ECO:0000259" key="11">
    <source>
        <dbReference type="Pfam" id="PF11356"/>
    </source>
</evidence>
<feature type="region of interest" description="Disordered" evidence="9">
    <location>
        <begin position="172"/>
        <end position="195"/>
    </location>
</feature>
<evidence type="ECO:0000256" key="1">
    <source>
        <dbReference type="ARBA" id="ARBA00004533"/>
    </source>
</evidence>
<evidence type="ECO:0000256" key="8">
    <source>
        <dbReference type="ARBA" id="ARBA00023136"/>
    </source>
</evidence>
<evidence type="ECO:0000256" key="9">
    <source>
        <dbReference type="SAM" id="MobiDB-lite"/>
    </source>
</evidence>
<evidence type="ECO:0000256" key="7">
    <source>
        <dbReference type="ARBA" id="ARBA00022989"/>
    </source>
</evidence>
<accession>A0A4Z0C5L5</accession>
<keyword evidence="6" id="KW-0653">Protein transport</keyword>
<evidence type="ECO:0000256" key="6">
    <source>
        <dbReference type="ARBA" id="ARBA00022927"/>
    </source>
</evidence>
<keyword evidence="3" id="KW-1003">Cell membrane</keyword>
<feature type="domain" description="Type II secretion system protein GspC N-terminal" evidence="11">
    <location>
        <begin position="58"/>
        <end position="172"/>
    </location>
</feature>
<proteinExistence type="predicted"/>
<dbReference type="AlphaFoldDB" id="A0A4Z0C5L5"/>
<dbReference type="GO" id="GO:0015031">
    <property type="term" value="P:protein transport"/>
    <property type="evidence" value="ECO:0007669"/>
    <property type="project" value="UniProtKB-KW"/>
</dbReference>
<evidence type="ECO:0000256" key="4">
    <source>
        <dbReference type="ARBA" id="ARBA00022519"/>
    </source>
</evidence>
<dbReference type="InterPro" id="IPR024961">
    <property type="entry name" value="T2SS_GspC_N"/>
</dbReference>
<dbReference type="Pfam" id="PF11356">
    <property type="entry name" value="T2SSC"/>
    <property type="match status" value="1"/>
</dbReference>
<organism evidence="12 13">
    <name type="scientific">Ramlibacter henchirensis</name>
    <dbReference type="NCBI Taxonomy" id="204072"/>
    <lineage>
        <taxon>Bacteria</taxon>
        <taxon>Pseudomonadati</taxon>
        <taxon>Pseudomonadota</taxon>
        <taxon>Betaproteobacteria</taxon>
        <taxon>Burkholderiales</taxon>
        <taxon>Comamonadaceae</taxon>
        <taxon>Ramlibacter</taxon>
    </lineage>
</organism>